<feature type="transmembrane region" description="Helical" evidence="1">
    <location>
        <begin position="102"/>
        <end position="120"/>
    </location>
</feature>
<dbReference type="EMBL" id="CP074133">
    <property type="protein sequence ID" value="QUX20298.1"/>
    <property type="molecule type" value="Genomic_DNA"/>
</dbReference>
<feature type="transmembrane region" description="Helical" evidence="1">
    <location>
        <begin position="76"/>
        <end position="96"/>
    </location>
</feature>
<feature type="transmembrane region" description="Helical" evidence="1">
    <location>
        <begin position="12"/>
        <end position="33"/>
    </location>
</feature>
<keyword evidence="1" id="KW-0472">Membrane</keyword>
<protein>
    <submittedName>
        <fullName evidence="2">Uncharacterized protein</fullName>
    </submittedName>
</protein>
<evidence type="ECO:0000313" key="2">
    <source>
        <dbReference type="EMBL" id="QUX20298.1"/>
    </source>
</evidence>
<feature type="transmembrane region" description="Helical" evidence="1">
    <location>
        <begin position="45"/>
        <end position="64"/>
    </location>
</feature>
<sequence>MRSILDAISLAPFEAMLGVVGVISGTTTFLGVAPPSIAEILPAPMVLAWAVSLLVGSPLILVGLATQQLRVEQAGLVLLAATTLIYGAAIVAVQPATATTAAATYVLYAAACLLRIRVLTRALRAREVPRSETE</sequence>
<evidence type="ECO:0000313" key="3">
    <source>
        <dbReference type="Proteomes" id="UP000676079"/>
    </source>
</evidence>
<keyword evidence="3" id="KW-1185">Reference proteome</keyword>
<reference evidence="2 3" key="1">
    <citation type="submission" date="2021-05" db="EMBL/GenBank/DDBJ databases">
        <title>Direct Submission.</title>
        <authorList>
            <person name="Li K."/>
            <person name="Gao J."/>
        </authorList>
    </citation>
    <scope>NUCLEOTIDE SEQUENCE [LARGE SCALE GENOMIC DNA]</scope>
    <source>
        <strain evidence="2 3">Mg02</strain>
    </source>
</reference>
<proteinExistence type="predicted"/>
<accession>A0ABX8BG73</accession>
<organism evidence="2 3">
    <name type="scientific">Nocardiopsis changdeensis</name>
    <dbReference type="NCBI Taxonomy" id="2831969"/>
    <lineage>
        <taxon>Bacteria</taxon>
        <taxon>Bacillati</taxon>
        <taxon>Actinomycetota</taxon>
        <taxon>Actinomycetes</taxon>
        <taxon>Streptosporangiales</taxon>
        <taxon>Nocardiopsidaceae</taxon>
        <taxon>Nocardiopsis</taxon>
    </lineage>
</organism>
<name>A0ABX8BG73_9ACTN</name>
<evidence type="ECO:0000256" key="1">
    <source>
        <dbReference type="SAM" id="Phobius"/>
    </source>
</evidence>
<dbReference type="Proteomes" id="UP000676079">
    <property type="component" value="Chromosome"/>
</dbReference>
<keyword evidence="1" id="KW-0812">Transmembrane</keyword>
<dbReference type="RefSeq" id="WP_220561493.1">
    <property type="nucleotide sequence ID" value="NZ_CP074133.1"/>
</dbReference>
<gene>
    <name evidence="2" type="ORF">KGD84_17365</name>
</gene>
<keyword evidence="1" id="KW-1133">Transmembrane helix</keyword>